<keyword evidence="2" id="KW-1185">Reference proteome</keyword>
<dbReference type="Proteomes" id="UP000198287">
    <property type="component" value="Unassembled WGS sequence"/>
</dbReference>
<gene>
    <name evidence="1" type="ORF">Fcan01_23785</name>
</gene>
<evidence type="ECO:0000313" key="1">
    <source>
        <dbReference type="EMBL" id="OXA41418.1"/>
    </source>
</evidence>
<evidence type="ECO:0000313" key="2">
    <source>
        <dbReference type="Proteomes" id="UP000198287"/>
    </source>
</evidence>
<name>A0A226D964_FOLCA</name>
<proteinExistence type="predicted"/>
<accession>A0A226D964</accession>
<organism evidence="1 2">
    <name type="scientific">Folsomia candida</name>
    <name type="common">Springtail</name>
    <dbReference type="NCBI Taxonomy" id="158441"/>
    <lineage>
        <taxon>Eukaryota</taxon>
        <taxon>Metazoa</taxon>
        <taxon>Ecdysozoa</taxon>
        <taxon>Arthropoda</taxon>
        <taxon>Hexapoda</taxon>
        <taxon>Collembola</taxon>
        <taxon>Entomobryomorpha</taxon>
        <taxon>Isotomoidea</taxon>
        <taxon>Isotomidae</taxon>
        <taxon>Proisotominae</taxon>
        <taxon>Folsomia</taxon>
    </lineage>
</organism>
<sequence length="299" mass="33951">MLLNKYFKTIPGRTSPLMRGTMILFVFILLTTRFCVISGPQEGQEGDFCATAEQCQDPPQKSGQPKLYKHCAVGSFLGFEYKSGFCLYSTDSKARVDFLCIGRGTCVRTTWRCKVDADCCRGLTCVSETNEHGYVSHLCGGNYDEEYANGLTYYKNNFRNRTSKPKYRFRYDVEETAIIVLHNYRGFFNIVAKPLASPQFSYHPINGVSLERSRQVDSENIYFVGSGTTPASLEGKERKSADPEFNTSVDWELIRKLEWEKLKNIRLALCLQGVVPDPTKYIFSESTCRDLSNDTPFMG</sequence>
<comment type="caution">
    <text evidence="1">The sequence shown here is derived from an EMBL/GenBank/DDBJ whole genome shotgun (WGS) entry which is preliminary data.</text>
</comment>
<protein>
    <submittedName>
        <fullName evidence="1">Uncharacterized protein</fullName>
    </submittedName>
</protein>
<reference evidence="1 2" key="1">
    <citation type="submission" date="2015-12" db="EMBL/GenBank/DDBJ databases">
        <title>The genome of Folsomia candida.</title>
        <authorList>
            <person name="Faddeeva A."/>
            <person name="Derks M.F."/>
            <person name="Anvar Y."/>
            <person name="Smit S."/>
            <person name="Van Straalen N."/>
            <person name="Roelofs D."/>
        </authorList>
    </citation>
    <scope>NUCLEOTIDE SEQUENCE [LARGE SCALE GENOMIC DNA]</scope>
    <source>
        <strain evidence="1 2">VU population</strain>
        <tissue evidence="1">Whole body</tissue>
    </source>
</reference>
<dbReference type="EMBL" id="LNIX01000029">
    <property type="protein sequence ID" value="OXA41418.1"/>
    <property type="molecule type" value="Genomic_DNA"/>
</dbReference>
<dbReference type="AlphaFoldDB" id="A0A226D964"/>